<reference evidence="2 3" key="1">
    <citation type="submission" date="2019-03" db="EMBL/GenBank/DDBJ databases">
        <title>First draft genome of Liparis tanakae, snailfish: a comprehensive survey of snailfish specific genes.</title>
        <authorList>
            <person name="Kim W."/>
            <person name="Song I."/>
            <person name="Jeong J.-H."/>
            <person name="Kim D."/>
            <person name="Kim S."/>
            <person name="Ryu S."/>
            <person name="Song J.Y."/>
            <person name="Lee S.K."/>
        </authorList>
    </citation>
    <scope>NUCLEOTIDE SEQUENCE [LARGE SCALE GENOMIC DNA]</scope>
    <source>
        <tissue evidence="2">Muscle</tissue>
    </source>
</reference>
<name>A0A4Z2JDA3_9TELE</name>
<gene>
    <name evidence="2" type="ORF">EYF80_002090</name>
</gene>
<evidence type="ECO:0000313" key="2">
    <source>
        <dbReference type="EMBL" id="TNN87743.1"/>
    </source>
</evidence>
<comment type="caution">
    <text evidence="2">The sequence shown here is derived from an EMBL/GenBank/DDBJ whole genome shotgun (WGS) entry which is preliminary data.</text>
</comment>
<dbReference type="Proteomes" id="UP000314294">
    <property type="component" value="Unassembled WGS sequence"/>
</dbReference>
<evidence type="ECO:0000313" key="3">
    <source>
        <dbReference type="Proteomes" id="UP000314294"/>
    </source>
</evidence>
<keyword evidence="1" id="KW-0472">Membrane</keyword>
<protein>
    <submittedName>
        <fullName evidence="2">Uncharacterized protein</fullName>
    </submittedName>
</protein>
<feature type="transmembrane region" description="Helical" evidence="1">
    <location>
        <begin position="60"/>
        <end position="88"/>
    </location>
</feature>
<evidence type="ECO:0000256" key="1">
    <source>
        <dbReference type="SAM" id="Phobius"/>
    </source>
</evidence>
<dbReference type="AlphaFoldDB" id="A0A4Z2JDA3"/>
<organism evidence="2 3">
    <name type="scientific">Liparis tanakae</name>
    <name type="common">Tanaka's snailfish</name>
    <dbReference type="NCBI Taxonomy" id="230148"/>
    <lineage>
        <taxon>Eukaryota</taxon>
        <taxon>Metazoa</taxon>
        <taxon>Chordata</taxon>
        <taxon>Craniata</taxon>
        <taxon>Vertebrata</taxon>
        <taxon>Euteleostomi</taxon>
        <taxon>Actinopterygii</taxon>
        <taxon>Neopterygii</taxon>
        <taxon>Teleostei</taxon>
        <taxon>Neoteleostei</taxon>
        <taxon>Acanthomorphata</taxon>
        <taxon>Eupercaria</taxon>
        <taxon>Perciformes</taxon>
        <taxon>Cottioidei</taxon>
        <taxon>Cottales</taxon>
        <taxon>Liparidae</taxon>
        <taxon>Liparis</taxon>
    </lineage>
</organism>
<keyword evidence="1" id="KW-1133">Transmembrane helix</keyword>
<proteinExistence type="predicted"/>
<keyword evidence="1" id="KW-0812">Transmembrane</keyword>
<accession>A0A4Z2JDA3</accession>
<sequence length="259" mass="28635">MNESEHQAYHDASLGFLDLSLQGQLVLRGQLPLLPHLAVSFSWTLELSLAWSSALVELKLVLLGLTTLLVAFQLVLQAAAGALHLGHLIQLVGKSANILMSHRQPPRGFFKVPLKLLALISLLGNLHITCAAQRASSMDSGMDTAERRDPRVQSHNRHSVTMRRSVLYLVVDFPKVDSEALTFQSPLSGLQPLQKCGPLHQQGLQLLSGRLKLCLPSKQLPPQVTMLLLRTGPWRQAILLKPHRNLVQLCPHLRTQRGS</sequence>
<keyword evidence="3" id="KW-1185">Reference proteome</keyword>
<dbReference type="EMBL" id="SRLO01000009">
    <property type="protein sequence ID" value="TNN87743.1"/>
    <property type="molecule type" value="Genomic_DNA"/>
</dbReference>